<evidence type="ECO:0000256" key="2">
    <source>
        <dbReference type="ARBA" id="ARBA00023043"/>
    </source>
</evidence>
<protein>
    <submittedName>
        <fullName evidence="3">Ankyrin</fullName>
    </submittedName>
</protein>
<dbReference type="InterPro" id="IPR002110">
    <property type="entry name" value="Ankyrin_rpt"/>
</dbReference>
<dbReference type="InterPro" id="IPR036770">
    <property type="entry name" value="Ankyrin_rpt-contain_sf"/>
</dbReference>
<proteinExistence type="predicted"/>
<organism evidence="3 4">
    <name type="scientific">Microthyrium microscopicum</name>
    <dbReference type="NCBI Taxonomy" id="703497"/>
    <lineage>
        <taxon>Eukaryota</taxon>
        <taxon>Fungi</taxon>
        <taxon>Dikarya</taxon>
        <taxon>Ascomycota</taxon>
        <taxon>Pezizomycotina</taxon>
        <taxon>Dothideomycetes</taxon>
        <taxon>Dothideomycetes incertae sedis</taxon>
        <taxon>Microthyriales</taxon>
        <taxon>Microthyriaceae</taxon>
        <taxon>Microthyrium</taxon>
    </lineage>
</organism>
<sequence>MATAPLPPSFLQSLPVEIFRMILEQCTEGTKLSSVAHLRLVSKPFDYEFQRQMVENDLFRENWHPLLPKCMPNVVVAYLIRQVSRDPDEDGKVGNHLIQTIRDTAEDLIKTFPDPDLNLDKCIESLCQATLLSSDRIGLDRLLNLHDSKDGPETLTLGAIRLVPRTGGLKVRIPRNGPWLPQRTKHENLLVAAACMGLTQEVAVLLKKGIKDNATYFGTAVTAAIRNNDNETAFALFPRRKYMDIRWKAIFKAAAWAGNTEVLKELYKKTPLFNTKKGCCIPVTATLDGLTTAAGRGHENVIQLMLQNDPHVLSGALDEYLEVYFVKKGKDKLHSILLAHAVWSGQMATAIPRFEYDIDVKMQASIGPASHGKLEFALKRFDNNIVDTNPKHVGTVFYVFRQAVREGYLEIAELFIKHGYFDKRNQCDDVLLNTVAKRGWTEMARLLSEHGVPVNTPHYPHSGKKCALYYAIARGHVDMVQLLLLEKGCALPNAATMHLWLNESGKYRKDSRISDLVAEARERIAVANIADLVEEARKDMAVMKDDTEMDTSGF</sequence>
<gene>
    <name evidence="3" type="ORF">BT63DRAFT_264009</name>
</gene>
<reference evidence="3" key="1">
    <citation type="journal article" date="2020" name="Stud. Mycol.">
        <title>101 Dothideomycetes genomes: a test case for predicting lifestyles and emergence of pathogens.</title>
        <authorList>
            <person name="Haridas S."/>
            <person name="Albert R."/>
            <person name="Binder M."/>
            <person name="Bloem J."/>
            <person name="Labutti K."/>
            <person name="Salamov A."/>
            <person name="Andreopoulos B."/>
            <person name="Baker S."/>
            <person name="Barry K."/>
            <person name="Bills G."/>
            <person name="Bluhm B."/>
            <person name="Cannon C."/>
            <person name="Castanera R."/>
            <person name="Culley D."/>
            <person name="Daum C."/>
            <person name="Ezra D."/>
            <person name="Gonzalez J."/>
            <person name="Henrissat B."/>
            <person name="Kuo A."/>
            <person name="Liang C."/>
            <person name="Lipzen A."/>
            <person name="Lutzoni F."/>
            <person name="Magnuson J."/>
            <person name="Mondo S."/>
            <person name="Nolan M."/>
            <person name="Ohm R."/>
            <person name="Pangilinan J."/>
            <person name="Park H.-J."/>
            <person name="Ramirez L."/>
            <person name="Alfaro M."/>
            <person name="Sun H."/>
            <person name="Tritt A."/>
            <person name="Yoshinaga Y."/>
            <person name="Zwiers L.-H."/>
            <person name="Turgeon B."/>
            <person name="Goodwin S."/>
            <person name="Spatafora J."/>
            <person name="Crous P."/>
            <person name="Grigoriev I."/>
        </authorList>
    </citation>
    <scope>NUCLEOTIDE SEQUENCE</scope>
    <source>
        <strain evidence="3">CBS 115976</strain>
    </source>
</reference>
<keyword evidence="4" id="KW-1185">Reference proteome</keyword>
<evidence type="ECO:0000313" key="3">
    <source>
        <dbReference type="EMBL" id="KAF2669545.1"/>
    </source>
</evidence>
<dbReference type="PANTHER" id="PTHR24198">
    <property type="entry name" value="ANKYRIN REPEAT AND PROTEIN KINASE DOMAIN-CONTAINING PROTEIN"/>
    <property type="match status" value="1"/>
</dbReference>
<evidence type="ECO:0000313" key="4">
    <source>
        <dbReference type="Proteomes" id="UP000799302"/>
    </source>
</evidence>
<dbReference type="PANTHER" id="PTHR24198:SF165">
    <property type="entry name" value="ANKYRIN REPEAT-CONTAINING PROTEIN-RELATED"/>
    <property type="match status" value="1"/>
</dbReference>
<accession>A0A6A6UBB8</accession>
<dbReference type="Proteomes" id="UP000799302">
    <property type="component" value="Unassembled WGS sequence"/>
</dbReference>
<evidence type="ECO:0000256" key="1">
    <source>
        <dbReference type="ARBA" id="ARBA00022737"/>
    </source>
</evidence>
<dbReference type="SUPFAM" id="SSF48403">
    <property type="entry name" value="Ankyrin repeat"/>
    <property type="match status" value="1"/>
</dbReference>
<keyword evidence="2" id="KW-0040">ANK repeat</keyword>
<dbReference type="OrthoDB" id="194358at2759"/>
<dbReference type="Gene3D" id="1.25.40.20">
    <property type="entry name" value="Ankyrin repeat-containing domain"/>
    <property type="match status" value="1"/>
</dbReference>
<keyword evidence="1" id="KW-0677">Repeat</keyword>
<dbReference type="Pfam" id="PF12796">
    <property type="entry name" value="Ank_2"/>
    <property type="match status" value="1"/>
</dbReference>
<dbReference type="AlphaFoldDB" id="A0A6A6UBB8"/>
<dbReference type="EMBL" id="MU004235">
    <property type="protein sequence ID" value="KAF2669545.1"/>
    <property type="molecule type" value="Genomic_DNA"/>
</dbReference>
<name>A0A6A6UBB8_9PEZI</name>